<comment type="caution">
    <text evidence="6">The sequence shown here is derived from an EMBL/GenBank/DDBJ whole genome shotgun (WGS) entry which is preliminary data.</text>
</comment>
<keyword evidence="4 5" id="KW-0472">Membrane</keyword>
<keyword evidence="2 5" id="KW-0812">Transmembrane</keyword>
<sequence>MLFTIFLAFILTQRIFELFVARNNEIWMKSRGALEFGKTHYVFMVLIHSLFFVVYTGEVFLLEKQISPVWPFLLIIFILTQTGRIWALSSLGKYWNTKIIVLPNADIVKKGPYRFLKHPNYVIVTIEFIVIPLMFQAYFTAFIFSFLNVLILSIRIPAEEKALKELTEYENEFLKSNRFVPNIFKKW</sequence>
<dbReference type="InterPro" id="IPR007269">
    <property type="entry name" value="ICMT_MeTrfase"/>
</dbReference>
<organism evidence="6 7">
    <name type="scientific">Robertmurraya mangrovi</name>
    <dbReference type="NCBI Taxonomy" id="3098077"/>
    <lineage>
        <taxon>Bacteria</taxon>
        <taxon>Bacillati</taxon>
        <taxon>Bacillota</taxon>
        <taxon>Bacilli</taxon>
        <taxon>Bacillales</taxon>
        <taxon>Bacillaceae</taxon>
        <taxon>Robertmurraya</taxon>
    </lineage>
</organism>
<name>A0ABU5J189_9BACI</name>
<protein>
    <submittedName>
        <fullName evidence="6">Isoprenylcysteine carboxylmethyltransferase family protein</fullName>
    </submittedName>
</protein>
<dbReference type="Gene3D" id="1.20.120.1630">
    <property type="match status" value="1"/>
</dbReference>
<keyword evidence="3 5" id="KW-1133">Transmembrane helix</keyword>
<evidence type="ECO:0000313" key="7">
    <source>
        <dbReference type="Proteomes" id="UP001290455"/>
    </source>
</evidence>
<feature type="transmembrane region" description="Helical" evidence="5">
    <location>
        <begin position="121"/>
        <end position="154"/>
    </location>
</feature>
<feature type="transmembrane region" description="Helical" evidence="5">
    <location>
        <begin position="69"/>
        <end position="87"/>
    </location>
</feature>
<dbReference type="InterPro" id="IPR052527">
    <property type="entry name" value="Metal_cation-efflux_comp"/>
</dbReference>
<evidence type="ECO:0000256" key="4">
    <source>
        <dbReference type="ARBA" id="ARBA00023136"/>
    </source>
</evidence>
<dbReference type="EMBL" id="JAXOFX010000011">
    <property type="protein sequence ID" value="MDZ5473190.1"/>
    <property type="molecule type" value="Genomic_DNA"/>
</dbReference>
<evidence type="ECO:0000313" key="6">
    <source>
        <dbReference type="EMBL" id="MDZ5473190.1"/>
    </source>
</evidence>
<evidence type="ECO:0000256" key="2">
    <source>
        <dbReference type="ARBA" id="ARBA00022692"/>
    </source>
</evidence>
<reference evidence="6 7" key="1">
    <citation type="submission" date="2023-11" db="EMBL/GenBank/DDBJ databases">
        <title>Bacillus jintuensis, isolated from a mudflat on the Beibu Gulf coast.</title>
        <authorList>
            <person name="Li M."/>
        </authorList>
    </citation>
    <scope>NUCLEOTIDE SEQUENCE [LARGE SCALE GENOMIC DNA]</scope>
    <source>
        <strain evidence="6 7">31A1R</strain>
    </source>
</reference>
<feature type="transmembrane region" description="Helical" evidence="5">
    <location>
        <begin position="41"/>
        <end position="62"/>
    </location>
</feature>
<dbReference type="RefSeq" id="WP_322447490.1">
    <property type="nucleotide sequence ID" value="NZ_JAXOFX010000011.1"/>
</dbReference>
<evidence type="ECO:0000256" key="3">
    <source>
        <dbReference type="ARBA" id="ARBA00022989"/>
    </source>
</evidence>
<proteinExistence type="predicted"/>
<gene>
    <name evidence="6" type="ORF">SM124_15840</name>
</gene>
<accession>A0ABU5J189</accession>
<dbReference type="PANTHER" id="PTHR43847:SF1">
    <property type="entry name" value="BLL3993 PROTEIN"/>
    <property type="match status" value="1"/>
</dbReference>
<comment type="subcellular location">
    <subcellularLocation>
        <location evidence="1">Membrane</location>
        <topology evidence="1">Multi-pass membrane protein</topology>
    </subcellularLocation>
</comment>
<dbReference type="PANTHER" id="PTHR43847">
    <property type="entry name" value="BLL3993 PROTEIN"/>
    <property type="match status" value="1"/>
</dbReference>
<dbReference type="Pfam" id="PF04140">
    <property type="entry name" value="ICMT"/>
    <property type="match status" value="1"/>
</dbReference>
<evidence type="ECO:0000256" key="1">
    <source>
        <dbReference type="ARBA" id="ARBA00004141"/>
    </source>
</evidence>
<evidence type="ECO:0000256" key="5">
    <source>
        <dbReference type="SAM" id="Phobius"/>
    </source>
</evidence>
<keyword evidence="7" id="KW-1185">Reference proteome</keyword>
<dbReference type="Proteomes" id="UP001290455">
    <property type="component" value="Unassembled WGS sequence"/>
</dbReference>